<dbReference type="SUPFAM" id="SSF102588">
    <property type="entry name" value="LmbE-like"/>
    <property type="match status" value="1"/>
</dbReference>
<dbReference type="Gene3D" id="3.40.50.10320">
    <property type="entry name" value="LmbE-like"/>
    <property type="match status" value="1"/>
</dbReference>
<dbReference type="InterPro" id="IPR024078">
    <property type="entry name" value="LmbE-like_dom_sf"/>
</dbReference>
<reference evidence="1" key="1">
    <citation type="submission" date="2020-02" db="EMBL/GenBank/DDBJ databases">
        <authorList>
            <person name="Meier V. D."/>
        </authorList>
    </citation>
    <scope>NUCLEOTIDE SEQUENCE</scope>
    <source>
        <strain evidence="1">AVDCRST_MAG89</strain>
    </source>
</reference>
<dbReference type="EMBL" id="CADCTV010000251">
    <property type="protein sequence ID" value="CAA9311280.1"/>
    <property type="molecule type" value="Genomic_DNA"/>
</dbReference>
<gene>
    <name evidence="1" type="ORF">AVDCRST_MAG89-1131</name>
</gene>
<organism evidence="1">
    <name type="scientific">uncultured Gemmatimonadota bacterium</name>
    <dbReference type="NCBI Taxonomy" id="203437"/>
    <lineage>
        <taxon>Bacteria</taxon>
        <taxon>Pseudomonadati</taxon>
        <taxon>Gemmatimonadota</taxon>
        <taxon>environmental samples</taxon>
    </lineage>
</organism>
<name>A0A6J4KQH3_9BACT</name>
<dbReference type="AlphaFoldDB" id="A0A6J4KQH3"/>
<proteinExistence type="predicted"/>
<accession>A0A6J4KQH3</accession>
<evidence type="ECO:0000313" key="1">
    <source>
        <dbReference type="EMBL" id="CAA9311280.1"/>
    </source>
</evidence>
<protein>
    <submittedName>
        <fullName evidence="1">Uncharacterized protein</fullName>
    </submittedName>
</protein>
<sequence>MYVDVSDQLDTKVRAMECFESQLKPFPHERSAEALRALATMRGCTVGVRAAEAFVLVRQVW</sequence>